<feature type="compositionally biased region" description="Polar residues" evidence="6">
    <location>
        <begin position="592"/>
        <end position="618"/>
    </location>
</feature>
<dbReference type="OrthoDB" id="10256849at2759"/>
<keyword evidence="10" id="KW-1185">Reference proteome</keyword>
<feature type="compositionally biased region" description="Low complexity" evidence="6">
    <location>
        <begin position="486"/>
        <end position="497"/>
    </location>
</feature>
<keyword evidence="5" id="KW-0539">Nucleus</keyword>
<evidence type="ECO:0000256" key="6">
    <source>
        <dbReference type="SAM" id="MobiDB-lite"/>
    </source>
</evidence>
<feature type="region of interest" description="Disordered" evidence="6">
    <location>
        <begin position="456"/>
        <end position="623"/>
    </location>
</feature>
<dbReference type="InterPro" id="IPR041322">
    <property type="entry name" value="SYCP2_ARLD"/>
</dbReference>
<accession>A0A9Q1G3X0</accession>
<name>A0A9Q1G3X0_SYNKA</name>
<feature type="compositionally biased region" description="Basic and acidic residues" evidence="6">
    <location>
        <begin position="550"/>
        <end position="561"/>
    </location>
</feature>
<evidence type="ECO:0008006" key="11">
    <source>
        <dbReference type="Google" id="ProtNLM"/>
    </source>
</evidence>
<gene>
    <name evidence="9" type="ORF">SKAU_G00055150</name>
</gene>
<dbReference type="GO" id="GO:0005694">
    <property type="term" value="C:chromosome"/>
    <property type="evidence" value="ECO:0007669"/>
    <property type="project" value="UniProtKB-SubCell"/>
</dbReference>
<reference evidence="9" key="1">
    <citation type="journal article" date="2023" name="Science">
        <title>Genome structures resolve the early diversification of teleost fishes.</title>
        <authorList>
            <person name="Parey E."/>
            <person name="Louis A."/>
            <person name="Montfort J."/>
            <person name="Bouchez O."/>
            <person name="Roques C."/>
            <person name="Iampietro C."/>
            <person name="Lluch J."/>
            <person name="Castinel A."/>
            <person name="Donnadieu C."/>
            <person name="Desvignes T."/>
            <person name="Floi Bucao C."/>
            <person name="Jouanno E."/>
            <person name="Wen M."/>
            <person name="Mejri S."/>
            <person name="Dirks R."/>
            <person name="Jansen H."/>
            <person name="Henkel C."/>
            <person name="Chen W.J."/>
            <person name="Zahm M."/>
            <person name="Cabau C."/>
            <person name="Klopp C."/>
            <person name="Thompson A.W."/>
            <person name="Robinson-Rechavi M."/>
            <person name="Braasch I."/>
            <person name="Lecointre G."/>
            <person name="Bobe J."/>
            <person name="Postlethwait J.H."/>
            <person name="Berthelot C."/>
            <person name="Roest Crollius H."/>
            <person name="Guiguen Y."/>
        </authorList>
    </citation>
    <scope>NUCLEOTIDE SEQUENCE</scope>
    <source>
        <strain evidence="9">WJC10195</strain>
    </source>
</reference>
<evidence type="ECO:0000256" key="3">
    <source>
        <dbReference type="ARBA" id="ARBA00007960"/>
    </source>
</evidence>
<dbReference type="Pfam" id="PF18581">
    <property type="entry name" value="SYCP2_ARLD"/>
    <property type="match status" value="1"/>
</dbReference>
<feature type="region of interest" description="Disordered" evidence="6">
    <location>
        <begin position="641"/>
        <end position="675"/>
    </location>
</feature>
<sequence length="675" mass="75582">MHFETTLGEAFANTNVLAIVGALREEKSFKSVVNRLDKVCNKELDRNEFKNISLVLRAVESLCESDEQAIHSFVQQGLVVKMLVWFERASGFLKMEEMKSAKGLASLIEEFYDISMNICRISLEGKGQIQELFVLRFGLLVIDTNVSFNLRLEAIRTINSILDRATKEERKKFSLSEDHCLLLEEFAKVVLNVGDYEMQVAVSEALCRMTVKKWREELVYKWFSNPVFGDSFKAINDREFETDCRKFLNEVNDSFGDERRVFTFPCVKAFLDLTELFMPDDKNLNKFWIDFNLGTSCISFFVNDPEGTLWESINLPKAAVSGYNVLGCDDQKILSVQMGVPISHSKTKGKTVQIIFHAQYDIGSVVQRVFGEGKQWQRLQSEEQSALVISETPPEEFQDVQELLPCPSTSVTTEQADVVAVGQRDKPEATPLPDTEDTFQLEDHSDTEVARAKMRLFSQSTSSNGSIKSSPATGAKPKESQKIWRSKAASESDSSVSHGDHDIQRRGSDRFDYTRKKPKTKSRLKILPLSSASSAEEPEAVKHSTPTLKSLEREQQGESTKKRPFPASKDQSLDISAIPTFLGLDSGLPDTTELNNSGFSTAGQDKTSLKGPNSSNMAASPLATKRKPEVPVFGVVPEKWQVLQEEGQPSRGFKPRPFPSSPAEDGHKQGNHNVI</sequence>
<feature type="compositionally biased region" description="Polar residues" evidence="6">
    <location>
        <begin position="457"/>
        <end position="472"/>
    </location>
</feature>
<evidence type="ECO:0000256" key="4">
    <source>
        <dbReference type="ARBA" id="ARBA00022454"/>
    </source>
</evidence>
<dbReference type="Pfam" id="PF18584">
    <property type="entry name" value="SYCP2_SLD"/>
    <property type="match status" value="1"/>
</dbReference>
<dbReference type="Proteomes" id="UP001152622">
    <property type="component" value="Chromosome 2"/>
</dbReference>
<protein>
    <recommendedName>
        <fullName evidence="11">Synaptonemal complex protein 2-like</fullName>
    </recommendedName>
</protein>
<dbReference type="InterPro" id="IPR024835">
    <property type="entry name" value="SYCP2-like"/>
</dbReference>
<dbReference type="PANTHER" id="PTHR15607">
    <property type="entry name" value="SYNAPTONEMAL COMPLEX PROTEIN-RELATED"/>
    <property type="match status" value="1"/>
</dbReference>
<dbReference type="GO" id="GO:0005634">
    <property type="term" value="C:nucleus"/>
    <property type="evidence" value="ECO:0007669"/>
    <property type="project" value="UniProtKB-SubCell"/>
</dbReference>
<dbReference type="InterPro" id="IPR040560">
    <property type="entry name" value="SYCP2_SLD"/>
</dbReference>
<dbReference type="PANTHER" id="PTHR15607:SF18">
    <property type="entry name" value="SYNAPTONEMAL COMPLEX PROTEIN 2-LIKE ISOFORM X1"/>
    <property type="match status" value="1"/>
</dbReference>
<evidence type="ECO:0000256" key="2">
    <source>
        <dbReference type="ARBA" id="ARBA00004286"/>
    </source>
</evidence>
<comment type="subcellular location">
    <subcellularLocation>
        <location evidence="2">Chromosome</location>
    </subcellularLocation>
    <subcellularLocation>
        <location evidence="1">Nucleus</location>
    </subcellularLocation>
</comment>
<comment type="caution">
    <text evidence="9">The sequence shown here is derived from an EMBL/GenBank/DDBJ whole genome shotgun (WGS) entry which is preliminary data.</text>
</comment>
<feature type="domain" description="Synaptonemal complex protein 2 armadillo-repeat-like" evidence="7">
    <location>
        <begin position="4"/>
        <end position="169"/>
    </location>
</feature>
<comment type="similarity">
    <text evidence="3">Belongs to the SYCP2 family.</text>
</comment>
<evidence type="ECO:0000259" key="8">
    <source>
        <dbReference type="Pfam" id="PF18584"/>
    </source>
</evidence>
<keyword evidence="4" id="KW-0158">Chromosome</keyword>
<feature type="domain" description="Synaptonemal complex protein 2 Spt16M-like" evidence="8">
    <location>
        <begin position="261"/>
        <end position="372"/>
    </location>
</feature>
<evidence type="ECO:0000259" key="7">
    <source>
        <dbReference type="Pfam" id="PF18581"/>
    </source>
</evidence>
<dbReference type="AlphaFoldDB" id="A0A9Q1G3X0"/>
<evidence type="ECO:0000313" key="10">
    <source>
        <dbReference type="Proteomes" id="UP001152622"/>
    </source>
</evidence>
<evidence type="ECO:0000256" key="1">
    <source>
        <dbReference type="ARBA" id="ARBA00004123"/>
    </source>
</evidence>
<evidence type="ECO:0000313" key="9">
    <source>
        <dbReference type="EMBL" id="KAJ8374935.1"/>
    </source>
</evidence>
<feature type="region of interest" description="Disordered" evidence="6">
    <location>
        <begin position="418"/>
        <end position="444"/>
    </location>
</feature>
<dbReference type="EMBL" id="JAINUF010000002">
    <property type="protein sequence ID" value="KAJ8374935.1"/>
    <property type="molecule type" value="Genomic_DNA"/>
</dbReference>
<feature type="compositionally biased region" description="Basic and acidic residues" evidence="6">
    <location>
        <begin position="498"/>
        <end position="515"/>
    </location>
</feature>
<evidence type="ECO:0000256" key="5">
    <source>
        <dbReference type="ARBA" id="ARBA00023242"/>
    </source>
</evidence>
<proteinExistence type="inferred from homology"/>
<organism evidence="9 10">
    <name type="scientific">Synaphobranchus kaupii</name>
    <name type="common">Kaup's arrowtooth eel</name>
    <dbReference type="NCBI Taxonomy" id="118154"/>
    <lineage>
        <taxon>Eukaryota</taxon>
        <taxon>Metazoa</taxon>
        <taxon>Chordata</taxon>
        <taxon>Craniata</taxon>
        <taxon>Vertebrata</taxon>
        <taxon>Euteleostomi</taxon>
        <taxon>Actinopterygii</taxon>
        <taxon>Neopterygii</taxon>
        <taxon>Teleostei</taxon>
        <taxon>Anguilliformes</taxon>
        <taxon>Synaphobranchidae</taxon>
        <taxon>Synaphobranchus</taxon>
    </lineage>
</organism>